<comment type="caution">
    <text evidence="1">The sequence shown here is derived from an EMBL/GenBank/DDBJ whole genome shotgun (WGS) entry which is preliminary data.</text>
</comment>
<sequence length="324" mass="36521">MAIIGELPGVKITIEVNGLNAQEYEDQDGPTEDKNPRRAQRRSYKYVESHDNAPFSVVYEVDNRSSRLADQEALGIFLFVDGNQMDSVLWEASRHPGDGAVWRHVVSGARIASAHSGLDFFRKFQFAKVTTVDDAENTRVADDIKVSESLGMIQVYVYSCTIKSNRFVEGRATPAASQDKSFELAEKALKGRAVSHGTSYADGGLIPQTHSVSVHFHPKEPIALYSFKYRSRDALHKELIIPRSPSPQGINGLSDAEIRRLAAERLEDINQQNRQSPILKREAKDPVIKREHAEFYDLTEEPTKREWKKVKIDNMHEAIDLTDD</sequence>
<evidence type="ECO:0000313" key="2">
    <source>
        <dbReference type="Proteomes" id="UP000805649"/>
    </source>
</evidence>
<organism evidence="1 2">
    <name type="scientific">Colletotrichum truncatum</name>
    <name type="common">Anthracnose fungus</name>
    <name type="synonym">Colletotrichum capsici</name>
    <dbReference type="NCBI Taxonomy" id="5467"/>
    <lineage>
        <taxon>Eukaryota</taxon>
        <taxon>Fungi</taxon>
        <taxon>Dikarya</taxon>
        <taxon>Ascomycota</taxon>
        <taxon>Pezizomycotina</taxon>
        <taxon>Sordariomycetes</taxon>
        <taxon>Hypocreomycetidae</taxon>
        <taxon>Glomerellales</taxon>
        <taxon>Glomerellaceae</taxon>
        <taxon>Colletotrichum</taxon>
        <taxon>Colletotrichum truncatum species complex</taxon>
    </lineage>
</organism>
<dbReference type="EMBL" id="VUJX02000002">
    <property type="protein sequence ID" value="KAL0940926.1"/>
    <property type="molecule type" value="Genomic_DNA"/>
</dbReference>
<protein>
    <submittedName>
        <fullName evidence="1">Uncharacterized protein</fullName>
    </submittedName>
</protein>
<proteinExistence type="predicted"/>
<accession>A0ACC3ZA48</accession>
<gene>
    <name evidence="1" type="ORF">CTRU02_203689</name>
</gene>
<name>A0ACC3ZA48_COLTU</name>
<reference evidence="1 2" key="1">
    <citation type="journal article" date="2020" name="Phytopathology">
        <title>Genome Sequence Resources of Colletotrichum truncatum, C. plurivorum, C. musicola, and C. sojae: Four Species Pathogenic to Soybean (Glycine max).</title>
        <authorList>
            <person name="Rogerio F."/>
            <person name="Boufleur T.R."/>
            <person name="Ciampi-Guillardi M."/>
            <person name="Sukno S.A."/>
            <person name="Thon M.R."/>
            <person name="Massola Junior N.S."/>
            <person name="Baroncelli R."/>
        </authorList>
    </citation>
    <scope>NUCLEOTIDE SEQUENCE [LARGE SCALE GENOMIC DNA]</scope>
    <source>
        <strain evidence="1 2">CMES1059</strain>
    </source>
</reference>
<keyword evidence="2" id="KW-1185">Reference proteome</keyword>
<evidence type="ECO:0000313" key="1">
    <source>
        <dbReference type="EMBL" id="KAL0940926.1"/>
    </source>
</evidence>
<dbReference type="Proteomes" id="UP000805649">
    <property type="component" value="Unassembled WGS sequence"/>
</dbReference>